<dbReference type="AlphaFoldDB" id="A0A3D8LGA3"/>
<dbReference type="Proteomes" id="UP000256708">
    <property type="component" value="Unassembled WGS sequence"/>
</dbReference>
<keyword evidence="2" id="KW-1185">Reference proteome</keyword>
<name>A0A3D8LGA3_9BACT</name>
<dbReference type="Pfam" id="PF06821">
    <property type="entry name" value="Ser_hydrolase"/>
    <property type="match status" value="1"/>
</dbReference>
<protein>
    <submittedName>
        <fullName evidence="1">Alpha/beta hydrolase</fullName>
    </submittedName>
</protein>
<dbReference type="EMBL" id="QRGR01000005">
    <property type="protein sequence ID" value="RDV16254.1"/>
    <property type="molecule type" value="Genomic_DNA"/>
</dbReference>
<sequence length="176" mass="19295">MTPTILIVPGLGSSGPEHWQTLWGQQHPEFERVAQRDWDTPVCSEWVATLDEAVMQHEPAHVVLVAHSLACATVAIWAKQYRRSIKAALLVAPADTEAADFPEGTTGFALIPMEQLPFQSIVVASTNDPYVTEARAMQLAQAWGSEFVSIGEAGHINSDSGFGEWEEGLTLLKKLW</sequence>
<comment type="caution">
    <text evidence="1">The sequence shown here is derived from an EMBL/GenBank/DDBJ whole genome shotgun (WGS) entry which is preliminary data.</text>
</comment>
<reference evidence="2" key="1">
    <citation type="submission" date="2018-08" db="EMBL/GenBank/DDBJ databases">
        <authorList>
            <person name="Liu Z.-W."/>
            <person name="Du Z.-J."/>
        </authorList>
    </citation>
    <scope>NUCLEOTIDE SEQUENCE [LARGE SCALE GENOMIC DNA]</scope>
    <source>
        <strain evidence="2">H4X</strain>
    </source>
</reference>
<evidence type="ECO:0000313" key="2">
    <source>
        <dbReference type="Proteomes" id="UP000256708"/>
    </source>
</evidence>
<organism evidence="1 2">
    <name type="scientific">Pontibacter diazotrophicus</name>
    <dbReference type="NCBI Taxonomy" id="1400979"/>
    <lineage>
        <taxon>Bacteria</taxon>
        <taxon>Pseudomonadati</taxon>
        <taxon>Bacteroidota</taxon>
        <taxon>Cytophagia</taxon>
        <taxon>Cytophagales</taxon>
        <taxon>Hymenobacteraceae</taxon>
        <taxon>Pontibacter</taxon>
    </lineage>
</organism>
<dbReference type="InterPro" id="IPR010662">
    <property type="entry name" value="RBBP9/YdeN"/>
</dbReference>
<proteinExistence type="predicted"/>
<gene>
    <name evidence="1" type="ORF">DXT99_06180</name>
</gene>
<dbReference type="Gene3D" id="3.40.50.1820">
    <property type="entry name" value="alpha/beta hydrolase"/>
    <property type="match status" value="1"/>
</dbReference>
<dbReference type="RefSeq" id="WP_115564664.1">
    <property type="nucleotide sequence ID" value="NZ_QRGR01000005.1"/>
</dbReference>
<accession>A0A3D8LGA3</accession>
<dbReference type="SUPFAM" id="SSF53474">
    <property type="entry name" value="alpha/beta-Hydrolases"/>
    <property type="match status" value="1"/>
</dbReference>
<dbReference type="InterPro" id="IPR029058">
    <property type="entry name" value="AB_hydrolase_fold"/>
</dbReference>
<keyword evidence="1" id="KW-0378">Hydrolase</keyword>
<dbReference type="OrthoDB" id="9804993at2"/>
<evidence type="ECO:0000313" key="1">
    <source>
        <dbReference type="EMBL" id="RDV16254.1"/>
    </source>
</evidence>
<dbReference type="GO" id="GO:0016787">
    <property type="term" value="F:hydrolase activity"/>
    <property type="evidence" value="ECO:0007669"/>
    <property type="project" value="UniProtKB-KW"/>
</dbReference>